<evidence type="ECO:0000256" key="1">
    <source>
        <dbReference type="SAM" id="Phobius"/>
    </source>
</evidence>
<dbReference type="EMBL" id="JAFBMS010000008">
    <property type="protein sequence ID" value="KAG9350553.1"/>
    <property type="molecule type" value="Genomic_DNA"/>
</dbReference>
<protein>
    <submittedName>
        <fullName evidence="2">Uncharacterized protein</fullName>
    </submittedName>
</protein>
<comment type="caution">
    <text evidence="2">The sequence shown here is derived from an EMBL/GenBank/DDBJ whole genome shotgun (WGS) entry which is preliminary data.</text>
</comment>
<keyword evidence="1" id="KW-1133">Transmembrane helix</keyword>
<evidence type="ECO:0000313" key="2">
    <source>
        <dbReference type="EMBL" id="KAG9350553.1"/>
    </source>
</evidence>
<organism evidence="2 3">
    <name type="scientific">Albula glossodonta</name>
    <name type="common">roundjaw bonefish</name>
    <dbReference type="NCBI Taxonomy" id="121402"/>
    <lineage>
        <taxon>Eukaryota</taxon>
        <taxon>Metazoa</taxon>
        <taxon>Chordata</taxon>
        <taxon>Craniata</taxon>
        <taxon>Vertebrata</taxon>
        <taxon>Euteleostomi</taxon>
        <taxon>Actinopterygii</taxon>
        <taxon>Neopterygii</taxon>
        <taxon>Teleostei</taxon>
        <taxon>Albuliformes</taxon>
        <taxon>Albulidae</taxon>
        <taxon>Albula</taxon>
    </lineage>
</organism>
<feature type="transmembrane region" description="Helical" evidence="1">
    <location>
        <begin position="12"/>
        <end position="34"/>
    </location>
</feature>
<dbReference type="AlphaFoldDB" id="A0A8T2PAZ6"/>
<gene>
    <name evidence="2" type="ORF">JZ751_026919</name>
</gene>
<proteinExistence type="predicted"/>
<keyword evidence="1" id="KW-0812">Transmembrane</keyword>
<sequence>MWQIEVGQPRTFMIALLNLRPVIFLGLHMFLWGVGWGGCWPCPPPATLHRRPSLEGVAFGFCEENSPKACVPVNCSFLVQGEILQRSHTSSTPA</sequence>
<keyword evidence="1" id="KW-0472">Membrane</keyword>
<name>A0A8T2PAZ6_9TELE</name>
<accession>A0A8T2PAZ6</accession>
<keyword evidence="3" id="KW-1185">Reference proteome</keyword>
<dbReference type="Proteomes" id="UP000824540">
    <property type="component" value="Unassembled WGS sequence"/>
</dbReference>
<evidence type="ECO:0000313" key="3">
    <source>
        <dbReference type="Proteomes" id="UP000824540"/>
    </source>
</evidence>
<reference evidence="2" key="1">
    <citation type="thesis" date="2021" institute="BYU ScholarsArchive" country="Provo, UT, USA">
        <title>Applications of and Algorithms for Genome Assembly and Genomic Analyses with an Emphasis on Marine Teleosts.</title>
        <authorList>
            <person name="Pickett B.D."/>
        </authorList>
    </citation>
    <scope>NUCLEOTIDE SEQUENCE</scope>
    <source>
        <strain evidence="2">HI-2016</strain>
    </source>
</reference>